<dbReference type="Pfam" id="PF00482">
    <property type="entry name" value="T2SSF"/>
    <property type="match status" value="2"/>
</dbReference>
<dbReference type="Proteomes" id="UP000184423">
    <property type="component" value="Unassembled WGS sequence"/>
</dbReference>
<dbReference type="Gene3D" id="1.20.81.30">
    <property type="entry name" value="Type II secretion system (T2SS), domain F"/>
    <property type="match status" value="2"/>
</dbReference>
<dbReference type="InterPro" id="IPR003004">
    <property type="entry name" value="GspF/PilC"/>
</dbReference>
<dbReference type="InterPro" id="IPR042094">
    <property type="entry name" value="T2SS_GspF_sf"/>
</dbReference>
<evidence type="ECO:0000259" key="8">
    <source>
        <dbReference type="Pfam" id="PF00482"/>
    </source>
</evidence>
<evidence type="ECO:0000313" key="9">
    <source>
        <dbReference type="EMBL" id="SHF02582.1"/>
    </source>
</evidence>
<evidence type="ECO:0000256" key="7">
    <source>
        <dbReference type="SAM" id="Phobius"/>
    </source>
</evidence>
<dbReference type="AlphaFoldDB" id="A0A1M4YAS7"/>
<comment type="subcellular location">
    <subcellularLocation>
        <location evidence="1">Cell membrane</location>
        <topology evidence="1">Multi-pass membrane protein</topology>
    </subcellularLocation>
</comment>
<dbReference type="PRINTS" id="PR00812">
    <property type="entry name" value="BCTERIALGSPF"/>
</dbReference>
<comment type="similarity">
    <text evidence="2">Belongs to the GSP F family.</text>
</comment>
<feature type="domain" description="Type II secretion system protein GspF" evidence="8">
    <location>
        <begin position="264"/>
        <end position="386"/>
    </location>
</feature>
<dbReference type="PANTHER" id="PTHR30012:SF0">
    <property type="entry name" value="TYPE II SECRETION SYSTEM PROTEIN F-RELATED"/>
    <property type="match status" value="1"/>
</dbReference>
<feature type="transmembrane region" description="Helical" evidence="7">
    <location>
        <begin position="165"/>
        <end position="185"/>
    </location>
</feature>
<evidence type="ECO:0000256" key="4">
    <source>
        <dbReference type="ARBA" id="ARBA00022692"/>
    </source>
</evidence>
<evidence type="ECO:0000256" key="3">
    <source>
        <dbReference type="ARBA" id="ARBA00022475"/>
    </source>
</evidence>
<reference evidence="10" key="1">
    <citation type="submission" date="2016-11" db="EMBL/GenBank/DDBJ databases">
        <authorList>
            <person name="Varghese N."/>
            <person name="Submissions S."/>
        </authorList>
    </citation>
    <scope>NUCLEOTIDE SEQUENCE [LARGE SCALE GENOMIC DNA]</scope>
    <source>
        <strain evidence="10">DSM 10124</strain>
    </source>
</reference>
<protein>
    <submittedName>
        <fullName evidence="9">Type IV pilus assembly protein PilC</fullName>
    </submittedName>
</protein>
<keyword evidence="5 7" id="KW-1133">Transmembrane helix</keyword>
<dbReference type="RefSeq" id="WP_073248937.1">
    <property type="nucleotide sequence ID" value="NZ_FQVG01000029.1"/>
</dbReference>
<keyword evidence="6 7" id="KW-0472">Membrane</keyword>
<proteinExistence type="inferred from homology"/>
<feature type="transmembrane region" description="Helical" evidence="7">
    <location>
        <begin position="214"/>
        <end position="232"/>
    </location>
</feature>
<feature type="transmembrane region" description="Helical" evidence="7">
    <location>
        <begin position="368"/>
        <end position="388"/>
    </location>
</feature>
<evidence type="ECO:0000256" key="6">
    <source>
        <dbReference type="ARBA" id="ARBA00023136"/>
    </source>
</evidence>
<gene>
    <name evidence="9" type="ORF">SAMN02746091_01620</name>
</gene>
<dbReference type="EMBL" id="FQVG01000029">
    <property type="protein sequence ID" value="SHF02582.1"/>
    <property type="molecule type" value="Genomic_DNA"/>
</dbReference>
<dbReference type="InterPro" id="IPR018076">
    <property type="entry name" value="T2SS_GspF_dom"/>
</dbReference>
<evidence type="ECO:0000256" key="2">
    <source>
        <dbReference type="ARBA" id="ARBA00005745"/>
    </source>
</evidence>
<organism evidence="9 10">
    <name type="scientific">Caloramator proteoclasticus DSM 10124</name>
    <dbReference type="NCBI Taxonomy" id="1121262"/>
    <lineage>
        <taxon>Bacteria</taxon>
        <taxon>Bacillati</taxon>
        <taxon>Bacillota</taxon>
        <taxon>Clostridia</taxon>
        <taxon>Eubacteriales</taxon>
        <taxon>Clostridiaceae</taxon>
        <taxon>Caloramator</taxon>
    </lineage>
</organism>
<feature type="domain" description="Type II secretion system protein GspF" evidence="8">
    <location>
        <begin position="63"/>
        <end position="183"/>
    </location>
</feature>
<keyword evidence="10" id="KW-1185">Reference proteome</keyword>
<keyword evidence="3" id="KW-1003">Cell membrane</keyword>
<evidence type="ECO:0000256" key="5">
    <source>
        <dbReference type="ARBA" id="ARBA00022989"/>
    </source>
</evidence>
<sequence length="395" mass="45870">MPKYFNREKIIKDKLLSRLIQTEGIEVTDTVLKRSSVSPIFKRKKIDIKFERKLNSKDFYFICKQLHISSQSGLDILRTIELLIEQSEGRLRNVFEDVYSNVQTGLPLSKAFEDTKKFPYFFINMIRVGELSGNLEEIFSMLSDYYYKQYSLSNKIKQATAYPKLVFVLTITIMMALFNKIIPMFSDILYQFNKQEVPLPTQIVIKTSYFIREYQIAILSFLILLFLILKINKRIDSANKAKEYISINLPIIKKINVLNTSVQFTAILAMLTNGGIPIGRSIEILTNVVENRFIKEKFKRVALGVQMGVSLSESLSQVEFFPKMLINILRTSEETGTLDKTLKNMSEYYYLELDEYIKRVMVFVEPTLIILVAVLIGFIVMALMLPIFKIYRSII</sequence>
<evidence type="ECO:0000313" key="10">
    <source>
        <dbReference type="Proteomes" id="UP000184423"/>
    </source>
</evidence>
<dbReference type="GO" id="GO:0005886">
    <property type="term" value="C:plasma membrane"/>
    <property type="evidence" value="ECO:0007669"/>
    <property type="project" value="UniProtKB-SubCell"/>
</dbReference>
<evidence type="ECO:0000256" key="1">
    <source>
        <dbReference type="ARBA" id="ARBA00004651"/>
    </source>
</evidence>
<dbReference type="PANTHER" id="PTHR30012">
    <property type="entry name" value="GENERAL SECRETION PATHWAY PROTEIN"/>
    <property type="match status" value="1"/>
</dbReference>
<accession>A0A1M4YAS7</accession>
<name>A0A1M4YAS7_9CLOT</name>
<keyword evidence="4 7" id="KW-0812">Transmembrane</keyword>